<dbReference type="Proteomes" id="UP000252100">
    <property type="component" value="Chromosome"/>
</dbReference>
<dbReference type="SUPFAM" id="SSF69593">
    <property type="entry name" value="Glycerol-3-phosphate (1)-acyltransferase"/>
    <property type="match status" value="1"/>
</dbReference>
<organism evidence="4 5">
    <name type="scientific">Salicibibacter kimchii</name>
    <dbReference type="NCBI Taxonomy" id="2099786"/>
    <lineage>
        <taxon>Bacteria</taxon>
        <taxon>Bacillati</taxon>
        <taxon>Bacillota</taxon>
        <taxon>Bacilli</taxon>
        <taxon>Bacillales</taxon>
        <taxon>Bacillaceae</taxon>
        <taxon>Salicibibacter</taxon>
    </lineage>
</organism>
<keyword evidence="2 4" id="KW-0012">Acyltransferase</keyword>
<evidence type="ECO:0000256" key="2">
    <source>
        <dbReference type="ARBA" id="ARBA00023315"/>
    </source>
</evidence>
<dbReference type="SMART" id="SM00563">
    <property type="entry name" value="PlsC"/>
    <property type="match status" value="1"/>
</dbReference>
<dbReference type="EMBL" id="CP031092">
    <property type="protein sequence ID" value="AXF54868.1"/>
    <property type="molecule type" value="Genomic_DNA"/>
</dbReference>
<keyword evidence="5" id="KW-1185">Reference proteome</keyword>
<reference evidence="4 5" key="1">
    <citation type="journal article" date="2018" name="J. Microbiol.">
        <title>Salicibibacter kimchii gen. nov., sp. nov., a moderately halophilic and alkalitolerant bacterium in the family Bacillaceae, isolated from kimchi.</title>
        <authorList>
            <person name="Jang J.Y."/>
            <person name="Oh Y.J."/>
            <person name="Lim S.K."/>
            <person name="Park H.K."/>
            <person name="Lee C."/>
            <person name="Kim J.Y."/>
            <person name="Lee M.A."/>
            <person name="Choi H.J."/>
        </authorList>
    </citation>
    <scope>NUCLEOTIDE SEQUENCE [LARGE SCALE GENOMIC DNA]</scope>
    <source>
        <strain evidence="4 5">NKC1-1</strain>
    </source>
</reference>
<keyword evidence="1 4" id="KW-0808">Transferase</keyword>
<sequence>MMLYRIGRLICRIVLSLVFFAKIKGREHIPAEGPVIICSNHKSNLDPPLLGSYIKRPLRFMAKEEMFSSKWSEALFTRLGAFPVKRGGSDRGALRKGISVLGNGEMMLLFPEGNRSKTGEMKEEGLAGAGFFALKSDAVVIPAYIRGTYKPFRRVGLRYGPPVPLEDLRNEKASAREVTEQIMSHIRMLRDETEGPKER</sequence>
<dbReference type="AlphaFoldDB" id="A0A345BV87"/>
<dbReference type="CDD" id="cd07989">
    <property type="entry name" value="LPLAT_AGPAT-like"/>
    <property type="match status" value="1"/>
</dbReference>
<accession>A0A345BV87</accession>
<dbReference type="Pfam" id="PF01553">
    <property type="entry name" value="Acyltransferase"/>
    <property type="match status" value="1"/>
</dbReference>
<proteinExistence type="predicted"/>
<dbReference type="KEGG" id="rue:DT065_01770"/>
<evidence type="ECO:0000256" key="1">
    <source>
        <dbReference type="ARBA" id="ARBA00022679"/>
    </source>
</evidence>
<name>A0A345BV87_9BACI</name>
<dbReference type="PANTHER" id="PTHR10434:SF11">
    <property type="entry name" value="1-ACYL-SN-GLYCEROL-3-PHOSPHATE ACYLTRANSFERASE"/>
    <property type="match status" value="1"/>
</dbReference>
<dbReference type="OrthoDB" id="9803035at2"/>
<evidence type="ECO:0000313" key="5">
    <source>
        <dbReference type="Proteomes" id="UP000252100"/>
    </source>
</evidence>
<evidence type="ECO:0000259" key="3">
    <source>
        <dbReference type="SMART" id="SM00563"/>
    </source>
</evidence>
<protein>
    <submittedName>
        <fullName evidence="4">1-acyl-sn-glycerol-3-phosphate acyltransferase</fullName>
    </submittedName>
</protein>
<evidence type="ECO:0000313" key="4">
    <source>
        <dbReference type="EMBL" id="AXF54868.1"/>
    </source>
</evidence>
<dbReference type="GO" id="GO:0006654">
    <property type="term" value="P:phosphatidic acid biosynthetic process"/>
    <property type="evidence" value="ECO:0007669"/>
    <property type="project" value="TreeGrafter"/>
</dbReference>
<dbReference type="InterPro" id="IPR002123">
    <property type="entry name" value="Plipid/glycerol_acylTrfase"/>
</dbReference>
<feature type="domain" description="Phospholipid/glycerol acyltransferase" evidence="3">
    <location>
        <begin position="35"/>
        <end position="148"/>
    </location>
</feature>
<dbReference type="GO" id="GO:0003841">
    <property type="term" value="F:1-acylglycerol-3-phosphate O-acyltransferase activity"/>
    <property type="evidence" value="ECO:0007669"/>
    <property type="project" value="TreeGrafter"/>
</dbReference>
<dbReference type="PANTHER" id="PTHR10434">
    <property type="entry name" value="1-ACYL-SN-GLYCEROL-3-PHOSPHATE ACYLTRANSFERASE"/>
    <property type="match status" value="1"/>
</dbReference>
<gene>
    <name evidence="4" type="ORF">DT065_01770</name>
</gene>